<evidence type="ECO:0000313" key="3">
    <source>
        <dbReference type="Proteomes" id="UP000183447"/>
    </source>
</evidence>
<dbReference type="RefSeq" id="WP_072340009.1">
    <property type="nucleotide sequence ID" value="NZ_FPKU01000001.1"/>
</dbReference>
<proteinExistence type="predicted"/>
<dbReference type="EMBL" id="FPKU01000001">
    <property type="protein sequence ID" value="SFZ82816.1"/>
    <property type="molecule type" value="Genomic_DNA"/>
</dbReference>
<keyword evidence="2" id="KW-0808">Transferase</keyword>
<accession>A0A1K2HX69</accession>
<dbReference type="OrthoDB" id="153025at2"/>
<organism evidence="2 3">
    <name type="scientific">Devosia enhydra</name>
    <dbReference type="NCBI Taxonomy" id="665118"/>
    <lineage>
        <taxon>Bacteria</taxon>
        <taxon>Pseudomonadati</taxon>
        <taxon>Pseudomonadota</taxon>
        <taxon>Alphaproteobacteria</taxon>
        <taxon>Hyphomicrobiales</taxon>
        <taxon>Devosiaceae</taxon>
        <taxon>Devosia</taxon>
    </lineage>
</organism>
<gene>
    <name evidence="2" type="ORF">SAMN02983003_1293</name>
</gene>
<dbReference type="STRING" id="665118.SAMN02983003_1293"/>
<sequence length="259" mass="29132">MSILVAIPSYERPELLGYCINTACELKSDEPYEIVIFDDASPTLDLEAFVRKGRLSVSRSETNVGPSGTISRIWRHFLTSRHEYLFFLDDDLIANTDALAVGMARLASQSGLLSLYNSTMHTGVSVAPDLLEKQRLGNAGTFWTRDLVALALRELEGQDHIDNRYSGLFAARGIPMLATVQSRVQHLGIKGRHNWRFGQLEHGLGFEPDSESQMRALCRTYDVLMTHQADYMRPPFKTRMAIAFGLRRIERAKKTPSPS</sequence>
<protein>
    <submittedName>
        <fullName evidence="2">Glycosyl transferase family 2</fullName>
    </submittedName>
</protein>
<evidence type="ECO:0000313" key="2">
    <source>
        <dbReference type="EMBL" id="SFZ82816.1"/>
    </source>
</evidence>
<keyword evidence="3" id="KW-1185">Reference proteome</keyword>
<dbReference type="Pfam" id="PF00535">
    <property type="entry name" value="Glycos_transf_2"/>
    <property type="match status" value="1"/>
</dbReference>
<name>A0A1K2HX69_9HYPH</name>
<dbReference type="Gene3D" id="3.90.550.10">
    <property type="entry name" value="Spore Coat Polysaccharide Biosynthesis Protein SpsA, Chain A"/>
    <property type="match status" value="1"/>
</dbReference>
<reference evidence="2 3" key="1">
    <citation type="submission" date="2016-11" db="EMBL/GenBank/DDBJ databases">
        <authorList>
            <person name="Jaros S."/>
            <person name="Januszkiewicz K."/>
            <person name="Wedrychowicz H."/>
        </authorList>
    </citation>
    <scope>NUCLEOTIDE SEQUENCE [LARGE SCALE GENOMIC DNA]</scope>
    <source>
        <strain evidence="2 3">ATCC 23634</strain>
    </source>
</reference>
<feature type="domain" description="Glycosyltransferase 2-like" evidence="1">
    <location>
        <begin position="5"/>
        <end position="106"/>
    </location>
</feature>
<dbReference type="Proteomes" id="UP000183447">
    <property type="component" value="Unassembled WGS sequence"/>
</dbReference>
<evidence type="ECO:0000259" key="1">
    <source>
        <dbReference type="Pfam" id="PF00535"/>
    </source>
</evidence>
<dbReference type="AlphaFoldDB" id="A0A1K2HX69"/>
<dbReference type="InterPro" id="IPR001173">
    <property type="entry name" value="Glyco_trans_2-like"/>
</dbReference>
<dbReference type="GO" id="GO:0016740">
    <property type="term" value="F:transferase activity"/>
    <property type="evidence" value="ECO:0007669"/>
    <property type="project" value="UniProtKB-KW"/>
</dbReference>
<dbReference type="CDD" id="cd00761">
    <property type="entry name" value="Glyco_tranf_GTA_type"/>
    <property type="match status" value="1"/>
</dbReference>
<dbReference type="InterPro" id="IPR029044">
    <property type="entry name" value="Nucleotide-diphossugar_trans"/>
</dbReference>
<dbReference type="SUPFAM" id="SSF53448">
    <property type="entry name" value="Nucleotide-diphospho-sugar transferases"/>
    <property type="match status" value="1"/>
</dbReference>